<dbReference type="GO" id="GO:0000139">
    <property type="term" value="C:Golgi membrane"/>
    <property type="evidence" value="ECO:0007669"/>
    <property type="project" value="InterPro"/>
</dbReference>
<proteinExistence type="predicted"/>
<evidence type="ECO:0000313" key="2">
    <source>
        <dbReference type="EMBL" id="CAE0439286.1"/>
    </source>
</evidence>
<reference evidence="2" key="1">
    <citation type="submission" date="2021-01" db="EMBL/GenBank/DDBJ databases">
        <authorList>
            <person name="Corre E."/>
            <person name="Pelletier E."/>
            <person name="Niang G."/>
            <person name="Scheremetjew M."/>
            <person name="Finn R."/>
            <person name="Kale V."/>
            <person name="Holt S."/>
            <person name="Cochrane G."/>
            <person name="Meng A."/>
            <person name="Brown T."/>
            <person name="Cohen L."/>
        </authorList>
    </citation>
    <scope>NUCLEOTIDE SEQUENCE</scope>
    <source>
        <strain evidence="2">GSBS06</strain>
    </source>
</reference>
<dbReference type="GO" id="GO:0006506">
    <property type="term" value="P:GPI anchor biosynthetic process"/>
    <property type="evidence" value="ECO:0007669"/>
    <property type="project" value="InterPro"/>
</dbReference>
<keyword evidence="1" id="KW-0472">Membrane</keyword>
<dbReference type="EMBL" id="HBIN01012613">
    <property type="protein sequence ID" value="CAE0439286.1"/>
    <property type="molecule type" value="Transcribed_RNA"/>
</dbReference>
<organism evidence="2">
    <name type="scientific">Aplanochytrium stocchinoi</name>
    <dbReference type="NCBI Taxonomy" id="215587"/>
    <lineage>
        <taxon>Eukaryota</taxon>
        <taxon>Sar</taxon>
        <taxon>Stramenopiles</taxon>
        <taxon>Bigyra</taxon>
        <taxon>Labyrinthulomycetes</taxon>
        <taxon>Thraustochytrida</taxon>
        <taxon>Thraustochytriidae</taxon>
        <taxon>Aplanochytrium</taxon>
    </lineage>
</organism>
<protein>
    <submittedName>
        <fullName evidence="2">Uncharacterized protein</fullName>
    </submittedName>
</protein>
<dbReference type="AlphaFoldDB" id="A0A7S3LQU1"/>
<sequence>MSICMSKFPKQKEFHLLLLVLSVCCLNIVALSCWDIDVLFYAVLSVSIIWLVVGSATLFVPRIWQSNDWTQLFFPLLGYCVFLLITLFFLAFVLRFVDVRYSLFWGPLQEATLNKNYENFYTRIQLDATSSSTRSPKLDTVELRASNLTFVILSSKRKPETILLSVASLFRSLEYAGYGADILIGDTQARKEELETKLGRFSRFIQIVPLKQNQEQEQHVNIHTDKNNDNRNRNSLEIKNDWHFALYTDTLKLLKFAATSANIKENGYLIFMEDDAIAGKATINQILQQVIPKIEPDRSYFGLLRLWTADKFRGWGRRTEILPEVCALVVIPSIFVFILFYFGGADCSSYWIPFSDANSKLRFSLTATALFAIWILIILYFIGRQNVVSSLAFFFTEAGGVYFEHIPSWSGNTAVMFDANKLDHLIKYLESYTLGSVFDGWPDQLVTNKARSCRSWDRKVNTTDGLKCALAIDFAFSLWAYENELTFYGLQPCLFQHIGFNSSFPGSRQQAFSQTLTCRSFQYDAIVDKPFLEAGHSTLAQNEAQIDNDKNHRLRYTFDI</sequence>
<accession>A0A7S3LQU1</accession>
<dbReference type="GO" id="GO:0016757">
    <property type="term" value="F:glycosyltransferase activity"/>
    <property type="evidence" value="ECO:0007669"/>
    <property type="project" value="InterPro"/>
</dbReference>
<dbReference type="InterPro" id="IPR029675">
    <property type="entry name" value="PGAP4"/>
</dbReference>
<feature type="transmembrane region" description="Helical" evidence="1">
    <location>
        <begin position="321"/>
        <end position="343"/>
    </location>
</feature>
<dbReference type="PANTHER" id="PTHR31410">
    <property type="entry name" value="TRANSMEMBRANE PROTEIN 246"/>
    <property type="match status" value="1"/>
</dbReference>
<keyword evidence="1" id="KW-1133">Transmembrane helix</keyword>
<gene>
    <name evidence="2" type="ORF">ASTO00021_LOCUS9501</name>
</gene>
<dbReference type="PROSITE" id="PS51257">
    <property type="entry name" value="PROKAR_LIPOPROTEIN"/>
    <property type="match status" value="1"/>
</dbReference>
<feature type="transmembrane region" description="Helical" evidence="1">
    <location>
        <begin position="72"/>
        <end position="97"/>
    </location>
</feature>
<dbReference type="PANTHER" id="PTHR31410:SF1">
    <property type="entry name" value="POST-GPI ATTACHMENT TO PROTEINS FACTOR 4"/>
    <property type="match status" value="1"/>
</dbReference>
<evidence type="ECO:0000256" key="1">
    <source>
        <dbReference type="SAM" id="Phobius"/>
    </source>
</evidence>
<keyword evidence="1" id="KW-0812">Transmembrane</keyword>
<name>A0A7S3LQU1_9STRA</name>
<feature type="transmembrane region" description="Helical" evidence="1">
    <location>
        <begin position="40"/>
        <end position="60"/>
    </location>
</feature>
<feature type="transmembrane region" description="Helical" evidence="1">
    <location>
        <begin position="363"/>
        <end position="382"/>
    </location>
</feature>